<dbReference type="PROSITE" id="PS00055">
    <property type="entry name" value="RIBOSOMAL_S12"/>
    <property type="match status" value="1"/>
</dbReference>
<dbReference type="Pfam" id="PF00164">
    <property type="entry name" value="Ribosom_S12_S23"/>
    <property type="match status" value="1"/>
</dbReference>
<dbReference type="InterPro" id="IPR005680">
    <property type="entry name" value="Ribosomal_uS12_euk/arc"/>
</dbReference>
<accession>A0A0C9N4I4</accession>
<dbReference type="GO" id="GO:0015935">
    <property type="term" value="C:small ribosomal subunit"/>
    <property type="evidence" value="ECO:0007669"/>
    <property type="project" value="InterPro"/>
</dbReference>
<dbReference type="Proteomes" id="UP000053815">
    <property type="component" value="Unassembled WGS sequence"/>
</dbReference>
<dbReference type="NCBIfam" id="TIGR00982">
    <property type="entry name" value="uS12_E_A"/>
    <property type="match status" value="1"/>
</dbReference>
<sequence length="241" mass="26842">MIPDHRVRFGKRKSDLLHYTKVLLAAGSGLGAEKRNSKAQPCAEINLPFENNTSWVRINKIGMWMVGFNSNREAYTTQEMMDGLKRPLDTSDATHVQCKGQPRGLNAARKLRIHRRDQRWADKAYKKRAIGTAFRSSPFGGSSHAKGIVLEKIGVEAKQPNSAIRKCVRVQLIKNGKKVTAFVPNDGCLNYVDENDEVLIAGFGRKGRAIGDIPGVRFKVVKVAGVSLLALYKEKKEKPRS</sequence>
<name>A0A0C9N4I4_9FUNG</name>
<dbReference type="Gene3D" id="2.40.50.140">
    <property type="entry name" value="Nucleic acid-binding proteins"/>
    <property type="match status" value="1"/>
</dbReference>
<evidence type="ECO:0000256" key="3">
    <source>
        <dbReference type="ARBA" id="ARBA00023274"/>
    </source>
</evidence>
<gene>
    <name evidence="4" type="ORF">MAM1_0271d09028</name>
</gene>
<dbReference type="FunFam" id="2.40.50.140:FF:000007">
    <property type="entry name" value="40S ribosomal protein S23"/>
    <property type="match status" value="1"/>
</dbReference>
<evidence type="ECO:0000256" key="1">
    <source>
        <dbReference type="ARBA" id="ARBA00005657"/>
    </source>
</evidence>
<dbReference type="InterPro" id="IPR012340">
    <property type="entry name" value="NA-bd_OB-fold"/>
</dbReference>
<dbReference type="SUPFAM" id="SSF50249">
    <property type="entry name" value="Nucleic acid-binding proteins"/>
    <property type="match status" value="1"/>
</dbReference>
<dbReference type="GO" id="GO:0003735">
    <property type="term" value="F:structural constituent of ribosome"/>
    <property type="evidence" value="ECO:0007669"/>
    <property type="project" value="InterPro"/>
</dbReference>
<dbReference type="AlphaFoldDB" id="A0A0C9N4I4"/>
<dbReference type="PANTHER" id="PTHR11652">
    <property type="entry name" value="30S RIBOSOMAL PROTEIN S12 FAMILY MEMBER"/>
    <property type="match status" value="1"/>
</dbReference>
<organism evidence="4">
    <name type="scientific">Mucor ambiguus</name>
    <dbReference type="NCBI Taxonomy" id="91626"/>
    <lineage>
        <taxon>Eukaryota</taxon>
        <taxon>Fungi</taxon>
        <taxon>Fungi incertae sedis</taxon>
        <taxon>Mucoromycota</taxon>
        <taxon>Mucoromycotina</taxon>
        <taxon>Mucoromycetes</taxon>
        <taxon>Mucorales</taxon>
        <taxon>Mucorineae</taxon>
        <taxon>Mucoraceae</taxon>
        <taxon>Mucor</taxon>
    </lineage>
</organism>
<keyword evidence="3" id="KW-0687">Ribonucleoprotein</keyword>
<reference evidence="4" key="1">
    <citation type="submission" date="2014-09" db="EMBL/GenBank/DDBJ databases">
        <title>Draft genome sequence of an oleaginous Mucoromycotina fungus Mucor ambiguus NBRC6742.</title>
        <authorList>
            <person name="Takeda I."/>
            <person name="Yamane N."/>
            <person name="Morita T."/>
            <person name="Tamano K."/>
            <person name="Machida M."/>
            <person name="Baker S."/>
            <person name="Koike H."/>
        </authorList>
    </citation>
    <scope>NUCLEOTIDE SEQUENCE</scope>
    <source>
        <strain evidence="4">NBRC 6742</strain>
    </source>
</reference>
<comment type="similarity">
    <text evidence="1">Belongs to the universal ribosomal protein uS12 family.</text>
</comment>
<protein>
    <submittedName>
        <fullName evidence="4">40S ribosomal protein S23</fullName>
    </submittedName>
</protein>
<evidence type="ECO:0000313" key="4">
    <source>
        <dbReference type="EMBL" id="GAN09498.1"/>
    </source>
</evidence>
<dbReference type="GO" id="GO:0006412">
    <property type="term" value="P:translation"/>
    <property type="evidence" value="ECO:0007669"/>
    <property type="project" value="InterPro"/>
</dbReference>
<evidence type="ECO:0000256" key="2">
    <source>
        <dbReference type="ARBA" id="ARBA00022980"/>
    </source>
</evidence>
<proteinExistence type="inferred from homology"/>
<dbReference type="OrthoDB" id="1713912at2759"/>
<dbReference type="InterPro" id="IPR006032">
    <property type="entry name" value="Ribosomal_uS12"/>
</dbReference>
<evidence type="ECO:0000313" key="5">
    <source>
        <dbReference type="Proteomes" id="UP000053815"/>
    </source>
</evidence>
<keyword evidence="5" id="KW-1185">Reference proteome</keyword>
<dbReference type="STRING" id="91626.A0A0C9N4I4"/>
<keyword evidence="2 4" id="KW-0689">Ribosomal protein</keyword>
<dbReference type="NCBIfam" id="NF003254">
    <property type="entry name" value="PRK04211.1"/>
    <property type="match status" value="1"/>
</dbReference>
<dbReference type="CDD" id="cd03367">
    <property type="entry name" value="Ribosomal_S23"/>
    <property type="match status" value="1"/>
</dbReference>
<dbReference type="EMBL" id="DF836560">
    <property type="protein sequence ID" value="GAN09498.1"/>
    <property type="molecule type" value="Genomic_DNA"/>
</dbReference>